<name>A0A1Y2CXS8_9BASI</name>
<comment type="caution">
    <text evidence="3">The sequence shown here is derived from an EMBL/GenBank/DDBJ whole genome shotgun (WGS) entry which is preliminary data.</text>
</comment>
<feature type="region of interest" description="Disordered" evidence="1">
    <location>
        <begin position="452"/>
        <end position="491"/>
    </location>
</feature>
<gene>
    <name evidence="3" type="ORF">BCR35DRAFT_310696</name>
</gene>
<dbReference type="EMBL" id="MCGR01000107">
    <property type="protein sequence ID" value="ORY51777.1"/>
    <property type="molecule type" value="Genomic_DNA"/>
</dbReference>
<feature type="transmembrane region" description="Helical" evidence="2">
    <location>
        <begin position="349"/>
        <end position="369"/>
    </location>
</feature>
<feature type="transmembrane region" description="Helical" evidence="2">
    <location>
        <begin position="251"/>
        <end position="275"/>
    </location>
</feature>
<dbReference type="AlphaFoldDB" id="A0A1Y2CXS8"/>
<evidence type="ECO:0000313" key="4">
    <source>
        <dbReference type="Proteomes" id="UP000193467"/>
    </source>
</evidence>
<dbReference type="Proteomes" id="UP000193467">
    <property type="component" value="Unassembled WGS sequence"/>
</dbReference>
<sequence length="491" mass="54833">MAGLPTPPDGVNPYLYYDSLIEGLVMPRTSPGFQVRLLVTFCLFLFFGIASLLAFTVHCVAQRRLGRQLWLIRVVRRDGGSFLVGNHLALIGAAGIVFPVVCCGAIWTTERFYIQRTEVHSITDWRLAIWAPSFVCGWAISWSSLHSYLHVVGDKTPRWMVKGGIFNFLNIFSIGGGTIITLLIIVLSVVGARTGHRVSDHYDAFHTFLEQAAASWQPGVEDQVTMARSNELSLSYGASVESYFVTFETLLSIHAAISVVIMIVTCGTLALVLILRRQIRMSLEDLKQTATRIEELGDSVAGPPTRRGASQQRWQAQVRKAARGEDVEGLHMEQARRIDDLRKVEKERIIICFILFTMSLLLFTQNVFTLVTLRDLGSSWPRTEFALTFTWWFSTVVASAGAIAHLWVEIRHFPPPRSSLSGDGSTSPSQKPTALQSLSQQIHIDIQVHTLQEIDSDEQEKERGRSGAGARLQPSSEKRARSVSFRESEEE</sequence>
<dbReference type="InParanoid" id="A0A1Y2CXS8"/>
<feature type="transmembrane region" description="Helical" evidence="2">
    <location>
        <begin position="37"/>
        <end position="61"/>
    </location>
</feature>
<reference evidence="3 4" key="1">
    <citation type="submission" date="2016-07" db="EMBL/GenBank/DDBJ databases">
        <title>Pervasive Adenine N6-methylation of Active Genes in Fungi.</title>
        <authorList>
            <consortium name="DOE Joint Genome Institute"/>
            <person name="Mondo S.J."/>
            <person name="Dannebaum R.O."/>
            <person name="Kuo R.C."/>
            <person name="Labutti K."/>
            <person name="Haridas S."/>
            <person name="Kuo A."/>
            <person name="Salamov A."/>
            <person name="Ahrendt S.R."/>
            <person name="Lipzen A."/>
            <person name="Sullivan W."/>
            <person name="Andreopoulos W.B."/>
            <person name="Clum A."/>
            <person name="Lindquist E."/>
            <person name="Daum C."/>
            <person name="Ramamoorthy G.K."/>
            <person name="Gryganskyi A."/>
            <person name="Culley D."/>
            <person name="Magnuson J.K."/>
            <person name="James T.Y."/>
            <person name="O'Malley M.A."/>
            <person name="Stajich J.E."/>
            <person name="Spatafora J.W."/>
            <person name="Visel A."/>
            <person name="Grigoriev I.V."/>
        </authorList>
    </citation>
    <scope>NUCLEOTIDE SEQUENCE [LARGE SCALE GENOMIC DNA]</scope>
    <source>
        <strain evidence="3 4">62-1032</strain>
    </source>
</reference>
<evidence type="ECO:0000256" key="2">
    <source>
        <dbReference type="SAM" id="Phobius"/>
    </source>
</evidence>
<evidence type="ECO:0000313" key="3">
    <source>
        <dbReference type="EMBL" id="ORY51777.1"/>
    </source>
</evidence>
<feature type="transmembrane region" description="Helical" evidence="2">
    <location>
        <begin position="389"/>
        <end position="408"/>
    </location>
</feature>
<feature type="transmembrane region" description="Helical" evidence="2">
    <location>
        <begin position="165"/>
        <end position="190"/>
    </location>
</feature>
<protein>
    <submittedName>
        <fullName evidence="3">Uncharacterized protein</fullName>
    </submittedName>
</protein>
<organism evidence="3 4">
    <name type="scientific">Leucosporidium creatinivorum</name>
    <dbReference type="NCBI Taxonomy" id="106004"/>
    <lineage>
        <taxon>Eukaryota</taxon>
        <taxon>Fungi</taxon>
        <taxon>Dikarya</taxon>
        <taxon>Basidiomycota</taxon>
        <taxon>Pucciniomycotina</taxon>
        <taxon>Microbotryomycetes</taxon>
        <taxon>Leucosporidiales</taxon>
        <taxon>Leucosporidium</taxon>
    </lineage>
</organism>
<proteinExistence type="predicted"/>
<keyword evidence="2" id="KW-0812">Transmembrane</keyword>
<keyword evidence="2" id="KW-1133">Transmembrane helix</keyword>
<feature type="transmembrane region" description="Helical" evidence="2">
    <location>
        <begin position="127"/>
        <end position="145"/>
    </location>
</feature>
<feature type="transmembrane region" description="Helical" evidence="2">
    <location>
        <begin position="82"/>
        <end position="107"/>
    </location>
</feature>
<accession>A0A1Y2CXS8</accession>
<evidence type="ECO:0000256" key="1">
    <source>
        <dbReference type="SAM" id="MobiDB-lite"/>
    </source>
</evidence>
<keyword evidence="2" id="KW-0472">Membrane</keyword>
<feature type="compositionally biased region" description="Basic and acidic residues" evidence="1">
    <location>
        <begin position="476"/>
        <end position="491"/>
    </location>
</feature>
<keyword evidence="4" id="KW-1185">Reference proteome</keyword>